<feature type="transmembrane region" description="Helical" evidence="18">
    <location>
        <begin position="235"/>
        <end position="253"/>
    </location>
</feature>
<evidence type="ECO:0000256" key="17">
    <source>
        <dbReference type="ARBA" id="ARBA00042968"/>
    </source>
</evidence>
<keyword evidence="8" id="KW-0067">ATP-binding</keyword>
<dbReference type="FunFam" id="1.20.1560.10:FF:000016">
    <property type="entry name" value="ATP-binding cassette sub-family B member 8, mitochondrial"/>
    <property type="match status" value="1"/>
</dbReference>
<evidence type="ECO:0000256" key="18">
    <source>
        <dbReference type="SAM" id="Phobius"/>
    </source>
</evidence>
<dbReference type="FunFam" id="3.40.50.300:FF:000403">
    <property type="entry name" value="ATP-binding cassette sub-family B member 8, mitochondrial"/>
    <property type="match status" value="1"/>
</dbReference>
<evidence type="ECO:0000256" key="13">
    <source>
        <dbReference type="ARBA" id="ARBA00023128"/>
    </source>
</evidence>
<feature type="transmembrane region" description="Helical" evidence="18">
    <location>
        <begin position="259"/>
        <end position="279"/>
    </location>
</feature>
<evidence type="ECO:0000256" key="9">
    <source>
        <dbReference type="ARBA" id="ARBA00022946"/>
    </source>
</evidence>
<keyword evidence="10" id="KW-0630">Potassium</keyword>
<evidence type="ECO:0000313" key="21">
    <source>
        <dbReference type="EMBL" id="CAH1102877.1"/>
    </source>
</evidence>
<dbReference type="AlphaFoldDB" id="A0A9P0GAV1"/>
<evidence type="ECO:0000256" key="10">
    <source>
        <dbReference type="ARBA" id="ARBA00022958"/>
    </source>
</evidence>
<dbReference type="Gene3D" id="1.20.1560.10">
    <property type="entry name" value="ABC transporter type 1, transmembrane domain"/>
    <property type="match status" value="1"/>
</dbReference>
<comment type="similarity">
    <text evidence="2">Belongs to the ABC transporter superfamily. ABCB family. Multidrug resistance exporter (TC 3.A.1.201) subfamily.</text>
</comment>
<dbReference type="PANTHER" id="PTHR43394:SF17">
    <property type="entry name" value="MITOCHONDRIAL POTASSIUM CHANNEL ATP-BINDING SUBUNIT"/>
    <property type="match status" value="1"/>
</dbReference>
<feature type="domain" description="ABC transmembrane type-1" evidence="20">
    <location>
        <begin position="111"/>
        <end position="400"/>
    </location>
</feature>
<dbReference type="Proteomes" id="UP001153636">
    <property type="component" value="Chromosome 13"/>
</dbReference>
<dbReference type="InterPro" id="IPR017871">
    <property type="entry name" value="ABC_transporter-like_CS"/>
</dbReference>
<dbReference type="SMART" id="SM00382">
    <property type="entry name" value="AAA"/>
    <property type="match status" value="1"/>
</dbReference>
<reference evidence="21" key="1">
    <citation type="submission" date="2022-01" db="EMBL/GenBank/DDBJ databases">
        <authorList>
            <person name="King R."/>
        </authorList>
    </citation>
    <scope>NUCLEOTIDE SEQUENCE</scope>
</reference>
<evidence type="ECO:0000256" key="5">
    <source>
        <dbReference type="ARBA" id="ARBA00022692"/>
    </source>
</evidence>
<feature type="transmembrane region" description="Helical" evidence="18">
    <location>
        <begin position="107"/>
        <end position="125"/>
    </location>
</feature>
<protein>
    <recommendedName>
        <fullName evidence="15">Mitochondrial potassium channel ATP-binding subunit</fullName>
    </recommendedName>
    <alternativeName>
        <fullName evidence="17">ATP-binding cassette sub-family B member 8, mitochondrial</fullName>
    </alternativeName>
    <alternativeName>
        <fullName evidence="16">Mitochondrial sulfonylurea-receptor</fullName>
    </alternativeName>
</protein>
<dbReference type="Pfam" id="PF00005">
    <property type="entry name" value="ABC_tran"/>
    <property type="match status" value="1"/>
</dbReference>
<dbReference type="InterPro" id="IPR039421">
    <property type="entry name" value="Type_1_exporter"/>
</dbReference>
<feature type="domain" description="ABC transporter" evidence="19">
    <location>
        <begin position="435"/>
        <end position="672"/>
    </location>
</feature>
<dbReference type="PROSITE" id="PS50893">
    <property type="entry name" value="ABC_TRANSPORTER_2"/>
    <property type="match status" value="1"/>
</dbReference>
<dbReference type="EMBL" id="OV651825">
    <property type="protein sequence ID" value="CAH1102877.1"/>
    <property type="molecule type" value="Genomic_DNA"/>
</dbReference>
<evidence type="ECO:0000256" key="4">
    <source>
        <dbReference type="ARBA" id="ARBA00022538"/>
    </source>
</evidence>
<evidence type="ECO:0000259" key="19">
    <source>
        <dbReference type="PROSITE" id="PS50893"/>
    </source>
</evidence>
<sequence length="700" mass="77514">MFKLLQQSIQNKLFYNNKLLFSRLATKNRSFNNYVVDGFKSSGSKKSIFNTKTLKLTLTSGLLVKLYISRNVVLCEAGKTRLKGYEHSQKNIKFDWARLWNYLRPNIWYFLAAVVGALIVALLNIEIPQVLGGVINVLVQFSETKDSSTFISEMKEPAFKLVAMYVAQSVCTFFYIFMLSNLGEKMAYNMRTDLFASIIKQDIAFFDQQRTGEIINRLTSDVQDFKSSFKQTVSGGLRASTQIVGCTISLIMISPQMTFVSLLCIPSIIAVGTIVGSLLRSISRKAQAQVEKTTAVADEAIGNIRTVRAFAMEDQEMELFNNEAELAMSFNENLGMGIGLFQAGTNMFINSMVLSTLYMGGYLLSTNQLSAGEVMAYLMASQTIQRSLAQISLLFGSVVRGLSAGSRIFEFINEVPTMSLVGGTILPYDSVRGDIEFKNVYFAYPTRIQQTILQDFNLRVPAGKTVAIVGASGNGKSTVVALLERFYDVKDGTITIDGHDIKSLDPSWLRGHILGLISQEPVLFGTSIMENIRYGKPDATDEEVKQAASLANADDFINNFPMGYNTHVGERGVTLSGGQKQRIAIARALLKNPVVLLLDEATSALDTESEKIVQAALERARKGRTVIVIAHRLSTIQNADLIVVLNKGKIVEMGTHESLKKLGGYYWSLVYQQQGSPAGEIFNIKTPLEFLSAIRRMTKH</sequence>
<evidence type="ECO:0000256" key="7">
    <source>
        <dbReference type="ARBA" id="ARBA00022792"/>
    </source>
</evidence>
<keyword evidence="11 18" id="KW-1133">Transmembrane helix</keyword>
<dbReference type="CDD" id="cd03249">
    <property type="entry name" value="ABC_MTABC3_MDL1_MDL2"/>
    <property type="match status" value="1"/>
</dbReference>
<dbReference type="InterPro" id="IPR003593">
    <property type="entry name" value="AAA+_ATPase"/>
</dbReference>
<organism evidence="21 22">
    <name type="scientific">Psylliodes chrysocephalus</name>
    <dbReference type="NCBI Taxonomy" id="3402493"/>
    <lineage>
        <taxon>Eukaryota</taxon>
        <taxon>Metazoa</taxon>
        <taxon>Ecdysozoa</taxon>
        <taxon>Arthropoda</taxon>
        <taxon>Hexapoda</taxon>
        <taxon>Insecta</taxon>
        <taxon>Pterygota</taxon>
        <taxon>Neoptera</taxon>
        <taxon>Endopterygota</taxon>
        <taxon>Coleoptera</taxon>
        <taxon>Polyphaga</taxon>
        <taxon>Cucujiformia</taxon>
        <taxon>Chrysomeloidea</taxon>
        <taxon>Chrysomelidae</taxon>
        <taxon>Galerucinae</taxon>
        <taxon>Alticini</taxon>
        <taxon>Psylliodes</taxon>
    </lineage>
</organism>
<keyword evidence="12" id="KW-0406">Ion transport</keyword>
<keyword evidence="14 18" id="KW-0472">Membrane</keyword>
<dbReference type="CDD" id="cd18574">
    <property type="entry name" value="ABC_6TM_ABCB8_like"/>
    <property type="match status" value="1"/>
</dbReference>
<dbReference type="InterPro" id="IPR027417">
    <property type="entry name" value="P-loop_NTPase"/>
</dbReference>
<evidence type="ECO:0000256" key="16">
    <source>
        <dbReference type="ARBA" id="ARBA00041416"/>
    </source>
</evidence>
<evidence type="ECO:0000259" key="20">
    <source>
        <dbReference type="PROSITE" id="PS50929"/>
    </source>
</evidence>
<dbReference type="InterPro" id="IPR036640">
    <property type="entry name" value="ABC1_TM_sf"/>
</dbReference>
<keyword evidence="13" id="KW-0496">Mitochondrion</keyword>
<keyword evidence="4" id="KW-0633">Potassium transport</keyword>
<evidence type="ECO:0000256" key="15">
    <source>
        <dbReference type="ARBA" id="ARBA00040439"/>
    </source>
</evidence>
<dbReference type="GO" id="GO:0005524">
    <property type="term" value="F:ATP binding"/>
    <property type="evidence" value="ECO:0007669"/>
    <property type="project" value="UniProtKB-KW"/>
</dbReference>
<dbReference type="InterPro" id="IPR011527">
    <property type="entry name" value="ABC1_TM_dom"/>
</dbReference>
<evidence type="ECO:0000256" key="1">
    <source>
        <dbReference type="ARBA" id="ARBA00004448"/>
    </source>
</evidence>
<dbReference type="GO" id="GO:0006813">
    <property type="term" value="P:potassium ion transport"/>
    <property type="evidence" value="ECO:0007669"/>
    <property type="project" value="UniProtKB-KW"/>
</dbReference>
<proteinExistence type="inferred from homology"/>
<dbReference type="Gene3D" id="3.40.50.300">
    <property type="entry name" value="P-loop containing nucleotide triphosphate hydrolases"/>
    <property type="match status" value="1"/>
</dbReference>
<gene>
    <name evidence="21" type="ORF">PSYICH_LOCUS4098</name>
</gene>
<dbReference type="OrthoDB" id="6500128at2759"/>
<keyword evidence="6" id="KW-0547">Nucleotide-binding</keyword>
<dbReference type="SUPFAM" id="SSF90123">
    <property type="entry name" value="ABC transporter transmembrane region"/>
    <property type="match status" value="1"/>
</dbReference>
<keyword evidence="9" id="KW-0809">Transit peptide</keyword>
<evidence type="ECO:0000256" key="11">
    <source>
        <dbReference type="ARBA" id="ARBA00022989"/>
    </source>
</evidence>
<evidence type="ECO:0000256" key="6">
    <source>
        <dbReference type="ARBA" id="ARBA00022741"/>
    </source>
</evidence>
<dbReference type="PROSITE" id="PS00211">
    <property type="entry name" value="ABC_TRANSPORTER_1"/>
    <property type="match status" value="1"/>
</dbReference>
<dbReference type="GO" id="GO:0015421">
    <property type="term" value="F:ABC-type oligopeptide transporter activity"/>
    <property type="evidence" value="ECO:0007669"/>
    <property type="project" value="TreeGrafter"/>
</dbReference>
<evidence type="ECO:0000256" key="2">
    <source>
        <dbReference type="ARBA" id="ARBA00007577"/>
    </source>
</evidence>
<dbReference type="GO" id="GO:0005743">
    <property type="term" value="C:mitochondrial inner membrane"/>
    <property type="evidence" value="ECO:0007669"/>
    <property type="project" value="UniProtKB-SubCell"/>
</dbReference>
<dbReference type="Pfam" id="PF00664">
    <property type="entry name" value="ABC_membrane"/>
    <property type="match status" value="1"/>
</dbReference>
<keyword evidence="7" id="KW-0999">Mitochondrion inner membrane</keyword>
<keyword evidence="22" id="KW-1185">Reference proteome</keyword>
<comment type="subcellular location">
    <subcellularLocation>
        <location evidence="1">Mitochondrion inner membrane</location>
        <topology evidence="1">Multi-pass membrane protein</topology>
    </subcellularLocation>
</comment>
<evidence type="ECO:0000256" key="3">
    <source>
        <dbReference type="ARBA" id="ARBA00022448"/>
    </source>
</evidence>
<keyword evidence="3" id="KW-0813">Transport</keyword>
<accession>A0A9P0GAV1</accession>
<evidence type="ECO:0000313" key="22">
    <source>
        <dbReference type="Proteomes" id="UP001153636"/>
    </source>
</evidence>
<evidence type="ECO:0000256" key="8">
    <source>
        <dbReference type="ARBA" id="ARBA00022840"/>
    </source>
</evidence>
<dbReference type="GO" id="GO:0016887">
    <property type="term" value="F:ATP hydrolysis activity"/>
    <property type="evidence" value="ECO:0007669"/>
    <property type="project" value="InterPro"/>
</dbReference>
<dbReference type="InterPro" id="IPR003439">
    <property type="entry name" value="ABC_transporter-like_ATP-bd"/>
</dbReference>
<name>A0A9P0GAV1_9CUCU</name>
<feature type="transmembrane region" description="Helical" evidence="18">
    <location>
        <begin position="162"/>
        <end position="182"/>
    </location>
</feature>
<dbReference type="GO" id="GO:0090374">
    <property type="term" value="P:oligopeptide export from mitochondrion"/>
    <property type="evidence" value="ECO:0007669"/>
    <property type="project" value="TreeGrafter"/>
</dbReference>
<evidence type="ECO:0000256" key="12">
    <source>
        <dbReference type="ARBA" id="ARBA00023065"/>
    </source>
</evidence>
<dbReference type="PANTHER" id="PTHR43394">
    <property type="entry name" value="ATP-DEPENDENT PERMEASE MDL1, MITOCHONDRIAL"/>
    <property type="match status" value="1"/>
</dbReference>
<dbReference type="PROSITE" id="PS50929">
    <property type="entry name" value="ABC_TM1F"/>
    <property type="match status" value="1"/>
</dbReference>
<evidence type="ECO:0000256" key="14">
    <source>
        <dbReference type="ARBA" id="ARBA00023136"/>
    </source>
</evidence>
<dbReference type="SUPFAM" id="SSF52540">
    <property type="entry name" value="P-loop containing nucleoside triphosphate hydrolases"/>
    <property type="match status" value="1"/>
</dbReference>
<keyword evidence="5 18" id="KW-0812">Transmembrane</keyword>